<sequence>MGVLSTEVPHRAPSESTLFLLFNKAEHSQRKFNGVFLSHLQRTTSHRLRWIPSDHIAMKRWLATHKPAKATVRCLEPQLRELAVTLGIDFDIISQAHWHVFRKKMVASLENTIDRLGFPERFDEDTERIMAVWPVEAESDVLGEAYVGDESWAASTDSTDVDNVTDVADITDITDVAAVVDFHEMGGDAPALPHDEVLEQFNPGPQTDQQITQQRNVSQEPLIAANSPCPQTIQMLNHVHHHLTVDGNPALIIRYQQGLHLASQKSWEALMSWLLDFQRHATTLANTSQLVLALGHIVQALEHEYRPDQYMDDAPLQDDSPVQQDEDVVGARLAQVDQALELIQSRQAQAEAAATRAQLEQKDTMEKAVATNINHLVDTFQGMLSQALDKIPRETETAKSAATVSLTSRSLSSSCLIPAALAQSPVTPPSTLAPQAPEPLIPPNSALPPATLPAAALVPRPLASSAATPSVPLAPLTPHAPLAPTAVAPLSTPAIPGFWPGFSQVSPINNFNDPNWEPEDFWSGEADVSPCPSPRPQPRSSLLTASSTQTPFTSSRSTSAIEPRTRPLVTAISSPSLGRSPAASSAHSDFTSSPSISLPRPQFTRPHQTKPSTVPSGRNNSLATRKEQLKTLVQLVGHYRSLEIEYKTKYAQERNDYRAHPGDLESLGADLEHAKSQVHVKWSQVKGDGGYIPYPSLTREYSVFGFLIGRYLRQQVLE</sequence>
<feature type="compositionally biased region" description="Polar residues" evidence="1">
    <location>
        <begin position="542"/>
        <end position="560"/>
    </location>
</feature>
<dbReference type="EMBL" id="ONZP01000683">
    <property type="protein sequence ID" value="SPJ89620.1"/>
    <property type="molecule type" value="Genomic_DNA"/>
</dbReference>
<evidence type="ECO:0000256" key="1">
    <source>
        <dbReference type="SAM" id="MobiDB-lite"/>
    </source>
</evidence>
<dbReference type="AlphaFoldDB" id="A0AAE8MMT1"/>
<reference evidence="2" key="1">
    <citation type="submission" date="2018-03" db="EMBL/GenBank/DDBJ databases">
        <authorList>
            <person name="Guldener U."/>
        </authorList>
    </citation>
    <scope>NUCLEOTIDE SEQUENCE</scope>
</reference>
<name>A0AAE8MMT1_9HYPO</name>
<keyword evidence="3" id="KW-1185">Reference proteome</keyword>
<proteinExistence type="predicted"/>
<accession>A0AAE8MMT1</accession>
<protein>
    <submittedName>
        <fullName evidence="2">Uncharacterized protein</fullName>
    </submittedName>
</protein>
<feature type="region of interest" description="Disordered" evidence="1">
    <location>
        <begin position="516"/>
        <end position="625"/>
    </location>
</feature>
<dbReference type="Proteomes" id="UP001187734">
    <property type="component" value="Unassembled WGS sequence"/>
</dbReference>
<evidence type="ECO:0000313" key="2">
    <source>
        <dbReference type="EMBL" id="SPJ89620.1"/>
    </source>
</evidence>
<organism evidence="2 3">
    <name type="scientific">Fusarium torulosum</name>
    <dbReference type="NCBI Taxonomy" id="33205"/>
    <lineage>
        <taxon>Eukaryota</taxon>
        <taxon>Fungi</taxon>
        <taxon>Dikarya</taxon>
        <taxon>Ascomycota</taxon>
        <taxon>Pezizomycotina</taxon>
        <taxon>Sordariomycetes</taxon>
        <taxon>Hypocreomycetidae</taxon>
        <taxon>Hypocreales</taxon>
        <taxon>Nectriaceae</taxon>
        <taxon>Fusarium</taxon>
    </lineage>
</organism>
<evidence type="ECO:0000313" key="3">
    <source>
        <dbReference type="Proteomes" id="UP001187734"/>
    </source>
</evidence>
<gene>
    <name evidence="2" type="ORF">FTOL_12981</name>
</gene>
<feature type="compositionally biased region" description="Polar residues" evidence="1">
    <location>
        <begin position="605"/>
        <end position="623"/>
    </location>
</feature>
<feature type="compositionally biased region" description="Polar residues" evidence="1">
    <location>
        <begin position="571"/>
        <end position="596"/>
    </location>
</feature>
<comment type="caution">
    <text evidence="2">The sequence shown here is derived from an EMBL/GenBank/DDBJ whole genome shotgun (WGS) entry which is preliminary data.</text>
</comment>